<evidence type="ECO:0000313" key="3">
    <source>
        <dbReference type="Proteomes" id="UP000799439"/>
    </source>
</evidence>
<dbReference type="Proteomes" id="UP000799439">
    <property type="component" value="Unassembled WGS sequence"/>
</dbReference>
<gene>
    <name evidence="2" type="ORF">K461DRAFT_217123</name>
</gene>
<keyword evidence="3" id="KW-1185">Reference proteome</keyword>
<dbReference type="AlphaFoldDB" id="A0A9P4J0P2"/>
<organism evidence="2 3">
    <name type="scientific">Myriangium duriaei CBS 260.36</name>
    <dbReference type="NCBI Taxonomy" id="1168546"/>
    <lineage>
        <taxon>Eukaryota</taxon>
        <taxon>Fungi</taxon>
        <taxon>Dikarya</taxon>
        <taxon>Ascomycota</taxon>
        <taxon>Pezizomycotina</taxon>
        <taxon>Dothideomycetes</taxon>
        <taxon>Dothideomycetidae</taxon>
        <taxon>Myriangiales</taxon>
        <taxon>Myriangiaceae</taxon>
        <taxon>Myriangium</taxon>
    </lineage>
</organism>
<dbReference type="EMBL" id="ML996090">
    <property type="protein sequence ID" value="KAF2150274.1"/>
    <property type="molecule type" value="Genomic_DNA"/>
</dbReference>
<evidence type="ECO:0000259" key="1">
    <source>
        <dbReference type="Pfam" id="PF13472"/>
    </source>
</evidence>
<feature type="domain" description="SGNH hydrolase-type esterase" evidence="1">
    <location>
        <begin position="9"/>
        <end position="193"/>
    </location>
</feature>
<dbReference type="InterPro" id="IPR051532">
    <property type="entry name" value="Ester_Hydrolysis_Enzymes"/>
</dbReference>
<dbReference type="Gene3D" id="3.40.50.1110">
    <property type="entry name" value="SGNH hydrolase"/>
    <property type="match status" value="1"/>
</dbReference>
<feature type="non-terminal residue" evidence="2">
    <location>
        <position position="207"/>
    </location>
</feature>
<sequence>SRTLTFLPMGDSITMGYLANQSYNSYRLGMIDLLTSNTPLWNVHTVGGFFNGNFTENANEGYDGMAIIPMQEHWLANKGNYTRVPDVATILAGIHDIADNGNDTQALLAQTRLDALVDNLYRVYPNITVIISTLTPVTIDGWKGQVAAFNRALPGIVQNRAQAGQKILMVDAASVMTVDDIADFVHPTAEGYRKLANVFYGGVKSAA</sequence>
<dbReference type="PANTHER" id="PTHR30383">
    <property type="entry name" value="THIOESTERASE 1/PROTEASE 1/LYSOPHOSPHOLIPASE L1"/>
    <property type="match status" value="1"/>
</dbReference>
<dbReference type="GO" id="GO:0004622">
    <property type="term" value="F:phosphatidylcholine lysophospholipase activity"/>
    <property type="evidence" value="ECO:0007669"/>
    <property type="project" value="TreeGrafter"/>
</dbReference>
<evidence type="ECO:0000313" key="2">
    <source>
        <dbReference type="EMBL" id="KAF2150274.1"/>
    </source>
</evidence>
<protein>
    <submittedName>
        <fullName evidence="2">Carbohydrate esterase family 3 protein</fullName>
    </submittedName>
</protein>
<dbReference type="InterPro" id="IPR013830">
    <property type="entry name" value="SGNH_hydro"/>
</dbReference>
<accession>A0A9P4J0P2</accession>
<dbReference type="PANTHER" id="PTHR30383:SF5">
    <property type="entry name" value="SGNH HYDROLASE-TYPE ESTERASE DOMAIN-CONTAINING PROTEIN"/>
    <property type="match status" value="1"/>
</dbReference>
<dbReference type="SUPFAM" id="SSF52266">
    <property type="entry name" value="SGNH hydrolase"/>
    <property type="match status" value="1"/>
</dbReference>
<dbReference type="OrthoDB" id="3915838at2759"/>
<reference evidence="2" key="1">
    <citation type="journal article" date="2020" name="Stud. Mycol.">
        <title>101 Dothideomycetes genomes: a test case for predicting lifestyles and emergence of pathogens.</title>
        <authorList>
            <person name="Haridas S."/>
            <person name="Albert R."/>
            <person name="Binder M."/>
            <person name="Bloem J."/>
            <person name="Labutti K."/>
            <person name="Salamov A."/>
            <person name="Andreopoulos B."/>
            <person name="Baker S."/>
            <person name="Barry K."/>
            <person name="Bills G."/>
            <person name="Bluhm B."/>
            <person name="Cannon C."/>
            <person name="Castanera R."/>
            <person name="Culley D."/>
            <person name="Daum C."/>
            <person name="Ezra D."/>
            <person name="Gonzalez J."/>
            <person name="Henrissat B."/>
            <person name="Kuo A."/>
            <person name="Liang C."/>
            <person name="Lipzen A."/>
            <person name="Lutzoni F."/>
            <person name="Magnuson J."/>
            <person name="Mondo S."/>
            <person name="Nolan M."/>
            <person name="Ohm R."/>
            <person name="Pangilinan J."/>
            <person name="Park H.-J."/>
            <person name="Ramirez L."/>
            <person name="Alfaro M."/>
            <person name="Sun H."/>
            <person name="Tritt A."/>
            <person name="Yoshinaga Y."/>
            <person name="Zwiers L.-H."/>
            <person name="Turgeon B."/>
            <person name="Goodwin S."/>
            <person name="Spatafora J."/>
            <person name="Crous P."/>
            <person name="Grigoriev I."/>
        </authorList>
    </citation>
    <scope>NUCLEOTIDE SEQUENCE</scope>
    <source>
        <strain evidence="2">CBS 260.36</strain>
    </source>
</reference>
<name>A0A9P4J0P2_9PEZI</name>
<dbReference type="Pfam" id="PF13472">
    <property type="entry name" value="Lipase_GDSL_2"/>
    <property type="match status" value="1"/>
</dbReference>
<comment type="caution">
    <text evidence="2">The sequence shown here is derived from an EMBL/GenBank/DDBJ whole genome shotgun (WGS) entry which is preliminary data.</text>
</comment>
<feature type="non-terminal residue" evidence="2">
    <location>
        <position position="1"/>
    </location>
</feature>
<dbReference type="InterPro" id="IPR036514">
    <property type="entry name" value="SGNH_hydro_sf"/>
</dbReference>
<proteinExistence type="predicted"/>